<name>A0A1U9RRF3_CARRU</name>
<protein>
    <recommendedName>
        <fullName evidence="3">indole-3-glycerol-phosphate synthase</fullName>
        <ecNumber evidence="3">4.1.1.48</ecNumber>
    </recommendedName>
</protein>
<dbReference type="InterPro" id="IPR013785">
    <property type="entry name" value="Aldolase_TIM"/>
</dbReference>
<evidence type="ECO:0000256" key="7">
    <source>
        <dbReference type="ARBA" id="ARBA00023141"/>
    </source>
</evidence>
<reference evidence="11 12" key="1">
    <citation type="submission" date="2017-02" db="EMBL/GenBank/DDBJ databases">
        <title>Complete Genome of Candidatus Carsonella ruddii strain BC, a Nutritional Endosymbiont of Bactericera cockerelli.</title>
        <authorList>
            <person name="Riley A.B."/>
            <person name="Kim D.H."/>
            <person name="Hansen A.K."/>
        </authorList>
    </citation>
    <scope>NUCLEOTIDE SEQUENCE [LARGE SCALE GENOMIC DNA]</scope>
    <source>
        <strain evidence="11 12">BC</strain>
    </source>
</reference>
<dbReference type="Gene3D" id="3.20.20.70">
    <property type="entry name" value="Aldolase class I"/>
    <property type="match status" value="1"/>
</dbReference>
<keyword evidence="9" id="KW-0472">Membrane</keyword>
<feature type="domain" description="Indole-3-glycerol phosphate synthase" evidence="10">
    <location>
        <begin position="20"/>
        <end position="235"/>
    </location>
</feature>
<comment type="catalytic activity">
    <reaction evidence="1">
        <text>1-(2-carboxyphenylamino)-1-deoxy-D-ribulose 5-phosphate + H(+) = (1S,2R)-1-C-(indol-3-yl)glycerol 3-phosphate + CO2 + H2O</text>
        <dbReference type="Rhea" id="RHEA:23476"/>
        <dbReference type="ChEBI" id="CHEBI:15377"/>
        <dbReference type="ChEBI" id="CHEBI:15378"/>
        <dbReference type="ChEBI" id="CHEBI:16526"/>
        <dbReference type="ChEBI" id="CHEBI:58613"/>
        <dbReference type="ChEBI" id="CHEBI:58866"/>
        <dbReference type="EC" id="4.1.1.48"/>
    </reaction>
</comment>
<dbReference type="RefSeq" id="WP_211118569.1">
    <property type="nucleotide sequence ID" value="NZ_CP019943.1"/>
</dbReference>
<evidence type="ECO:0000256" key="3">
    <source>
        <dbReference type="ARBA" id="ARBA00012362"/>
    </source>
</evidence>
<dbReference type="GO" id="GO:0004640">
    <property type="term" value="F:phosphoribosylanthranilate isomerase activity"/>
    <property type="evidence" value="ECO:0007669"/>
    <property type="project" value="TreeGrafter"/>
</dbReference>
<dbReference type="PANTHER" id="PTHR22854:SF2">
    <property type="entry name" value="INDOLE-3-GLYCEROL-PHOSPHATE SYNTHASE"/>
    <property type="match status" value="1"/>
</dbReference>
<dbReference type="InterPro" id="IPR013798">
    <property type="entry name" value="Indole-3-glycerol_P_synth_dom"/>
</dbReference>
<keyword evidence="6" id="KW-0822">Tryptophan biosynthesis</keyword>
<evidence type="ECO:0000256" key="4">
    <source>
        <dbReference type="ARBA" id="ARBA00022605"/>
    </source>
</evidence>
<dbReference type="AlphaFoldDB" id="A0A1U9RRF3"/>
<keyword evidence="9" id="KW-0812">Transmembrane</keyword>
<organism evidence="11 12">
    <name type="scientific">Carsonella ruddii</name>
    <dbReference type="NCBI Taxonomy" id="114186"/>
    <lineage>
        <taxon>Bacteria</taxon>
        <taxon>Pseudomonadati</taxon>
        <taxon>Pseudomonadota</taxon>
        <taxon>Gammaproteobacteria</taxon>
        <taxon>Oceanospirillales</taxon>
        <taxon>Halomonadaceae</taxon>
        <taxon>Zymobacter group</taxon>
        <taxon>Candidatus Carsonella</taxon>
    </lineage>
</organism>
<dbReference type="GO" id="GO:0000162">
    <property type="term" value="P:L-tryptophan biosynthetic process"/>
    <property type="evidence" value="ECO:0007669"/>
    <property type="project" value="UniProtKB-UniPathway"/>
</dbReference>
<dbReference type="Proteomes" id="UP000189666">
    <property type="component" value="Chromosome"/>
</dbReference>
<evidence type="ECO:0000256" key="2">
    <source>
        <dbReference type="ARBA" id="ARBA00004696"/>
    </source>
</evidence>
<evidence type="ECO:0000256" key="5">
    <source>
        <dbReference type="ARBA" id="ARBA00022793"/>
    </source>
</evidence>
<dbReference type="InterPro" id="IPR011060">
    <property type="entry name" value="RibuloseP-bd_barrel"/>
</dbReference>
<accession>A0A1U9RRF3</accession>
<dbReference type="SUPFAM" id="SSF51366">
    <property type="entry name" value="Ribulose-phoshate binding barrel"/>
    <property type="match status" value="1"/>
</dbReference>
<sequence length="247" mass="29865">MNKILINKKKYKFFYNFIVNNLNFKKNNFKKKILKNLKNNKISFILEYKKQSPYKGLYKKIIFKKIKKYEILGSICISILNECFHFKCNYIDFLYIKKYTNLCILRKDFIFNEIQVIQSFLLGYNIVLLLSSINLIILKKIYFICKKLKIFIILEIHNLKELKKIINLKPLFLGINCRNLKNLIINKNKINFIIRKIPKNCIVIAESGIKYFYNIKFFIDNNIRTFLIGDYFLDKINCFKQFLNFMK</sequence>
<evidence type="ECO:0000256" key="6">
    <source>
        <dbReference type="ARBA" id="ARBA00022822"/>
    </source>
</evidence>
<evidence type="ECO:0000313" key="11">
    <source>
        <dbReference type="EMBL" id="AQU89466.1"/>
    </source>
</evidence>
<keyword evidence="4" id="KW-0028">Amino-acid biosynthesis</keyword>
<evidence type="ECO:0000256" key="1">
    <source>
        <dbReference type="ARBA" id="ARBA00001633"/>
    </source>
</evidence>
<dbReference type="EMBL" id="CP019943">
    <property type="protein sequence ID" value="AQU89466.1"/>
    <property type="molecule type" value="Genomic_DNA"/>
</dbReference>
<dbReference type="UniPathway" id="UPA00035">
    <property type="reaction ID" value="UER00043"/>
</dbReference>
<proteinExistence type="predicted"/>
<evidence type="ECO:0000256" key="9">
    <source>
        <dbReference type="SAM" id="Phobius"/>
    </source>
</evidence>
<dbReference type="PANTHER" id="PTHR22854">
    <property type="entry name" value="TRYPTOPHAN BIOSYNTHESIS PROTEIN"/>
    <property type="match status" value="1"/>
</dbReference>
<keyword evidence="5" id="KW-0210">Decarboxylase</keyword>
<evidence type="ECO:0000259" key="10">
    <source>
        <dbReference type="Pfam" id="PF00218"/>
    </source>
</evidence>
<evidence type="ECO:0000313" key="12">
    <source>
        <dbReference type="Proteomes" id="UP000189666"/>
    </source>
</evidence>
<gene>
    <name evidence="11" type="ORF">BW244_0048</name>
</gene>
<dbReference type="GO" id="GO:0004425">
    <property type="term" value="F:indole-3-glycerol-phosphate synthase activity"/>
    <property type="evidence" value="ECO:0007669"/>
    <property type="project" value="UniProtKB-EC"/>
</dbReference>
<feature type="transmembrane region" description="Helical" evidence="9">
    <location>
        <begin position="116"/>
        <end position="138"/>
    </location>
</feature>
<evidence type="ECO:0000256" key="8">
    <source>
        <dbReference type="ARBA" id="ARBA00023239"/>
    </source>
</evidence>
<dbReference type="InterPro" id="IPR045186">
    <property type="entry name" value="Indole-3-glycerol_P_synth"/>
</dbReference>
<keyword evidence="7" id="KW-0057">Aromatic amino acid biosynthesis</keyword>
<dbReference type="Pfam" id="PF00218">
    <property type="entry name" value="IGPS"/>
    <property type="match status" value="1"/>
</dbReference>
<keyword evidence="9" id="KW-1133">Transmembrane helix</keyword>
<keyword evidence="8 11" id="KW-0456">Lyase</keyword>
<dbReference type="EC" id="4.1.1.48" evidence="3"/>
<comment type="pathway">
    <text evidence="2">Amino-acid biosynthesis; L-tryptophan biosynthesis; L-tryptophan from chorismate: step 4/5.</text>
</comment>